<name>A0A1W6BAN8_9GAMM</name>
<dbReference type="SUPFAM" id="SSF159894">
    <property type="entry name" value="YgaC/TfoX-N like"/>
    <property type="match status" value="1"/>
</dbReference>
<keyword evidence="4" id="KW-1185">Reference proteome</keyword>
<dbReference type="OrthoDB" id="4225809at2"/>
<accession>A0A1W6BAN8</accession>
<dbReference type="Gene3D" id="1.10.150.20">
    <property type="entry name" value="5' to 3' exonuclease, C-terminal subdomain"/>
    <property type="match status" value="1"/>
</dbReference>
<evidence type="ECO:0000313" key="4">
    <source>
        <dbReference type="Proteomes" id="UP000192900"/>
    </source>
</evidence>
<protein>
    <submittedName>
        <fullName evidence="3">Competence protein TfoX</fullName>
    </submittedName>
</protein>
<dbReference type="InterPro" id="IPR007076">
    <property type="entry name" value="TfoX_N"/>
</dbReference>
<dbReference type="InterPro" id="IPR026256">
    <property type="entry name" value="TfoX-like_gammaprotbact"/>
</dbReference>
<dbReference type="InterPro" id="IPR007077">
    <property type="entry name" value="TfoX_C"/>
</dbReference>
<dbReference type="STRING" id="1891675.B1H58_20250"/>
<evidence type="ECO:0000259" key="2">
    <source>
        <dbReference type="Pfam" id="PF04994"/>
    </source>
</evidence>
<dbReference type="Proteomes" id="UP000192900">
    <property type="component" value="Chromosome"/>
</dbReference>
<reference evidence="3 4" key="1">
    <citation type="submission" date="2017-02" db="EMBL/GenBank/DDBJ databases">
        <title>Complete genome sequence of the drought resistance-promoting endophyte Pantoea alhagi LTYR-11Z.</title>
        <authorList>
            <person name="Zhang L."/>
        </authorList>
    </citation>
    <scope>NUCLEOTIDE SEQUENCE [LARGE SCALE GENOMIC DNA]</scope>
    <source>
        <strain evidence="3 4">LTYR-11Z</strain>
    </source>
</reference>
<dbReference type="PIRSF" id="PIRSF028788">
    <property type="entry name" value="TfoX_Sxy"/>
    <property type="match status" value="1"/>
</dbReference>
<sequence length="205" mass="23393">MDSYQRIIQSKQQLAALGNITVRSQFGGYSLAVEKVVFALITDGELYLRASETLTRYLRTQSLTPLVIDKRGIAVELRYYHIDEALWNNRPLLIRLSKSALALAQQQKSARKNNIRLKDLPNLGIRMEMLLREIGINSVYALREAGAKRCWLRLRMRNQHLGLNCLMALQGAISGHHQAALPAEIKEELRNWFDCAVHGEKARQN</sequence>
<dbReference type="GO" id="GO:0030420">
    <property type="term" value="P:establishment of competence for transformation"/>
    <property type="evidence" value="ECO:0007669"/>
    <property type="project" value="InterPro"/>
</dbReference>
<dbReference type="InterPro" id="IPR047525">
    <property type="entry name" value="TfoX-like"/>
</dbReference>
<dbReference type="PANTHER" id="PTHR36121">
    <property type="entry name" value="PROTEIN SXY"/>
    <property type="match status" value="1"/>
</dbReference>
<dbReference type="Pfam" id="PF04993">
    <property type="entry name" value="TfoX_N"/>
    <property type="match status" value="1"/>
</dbReference>
<dbReference type="Pfam" id="PF04994">
    <property type="entry name" value="TfoX_C"/>
    <property type="match status" value="1"/>
</dbReference>
<evidence type="ECO:0000259" key="1">
    <source>
        <dbReference type="Pfam" id="PF04993"/>
    </source>
</evidence>
<organism evidence="3 4">
    <name type="scientific">Pantoea alhagi</name>
    <dbReference type="NCBI Taxonomy" id="1891675"/>
    <lineage>
        <taxon>Bacteria</taxon>
        <taxon>Pseudomonadati</taxon>
        <taxon>Pseudomonadota</taxon>
        <taxon>Gammaproteobacteria</taxon>
        <taxon>Enterobacterales</taxon>
        <taxon>Erwiniaceae</taxon>
        <taxon>Pantoea</taxon>
    </lineage>
</organism>
<evidence type="ECO:0000313" key="3">
    <source>
        <dbReference type="EMBL" id="ARJ44148.1"/>
    </source>
</evidence>
<dbReference type="KEGG" id="palh:B1H58_20250"/>
<feature type="domain" description="TfoX C-terminal" evidence="2">
    <location>
        <begin position="115"/>
        <end position="192"/>
    </location>
</feature>
<proteinExistence type="predicted"/>
<feature type="domain" description="TfoX N-terminal" evidence="1">
    <location>
        <begin position="12"/>
        <end position="102"/>
    </location>
</feature>
<dbReference type="RefSeq" id="WP_085072191.1">
    <property type="nucleotide sequence ID" value="NZ_CP019706.1"/>
</dbReference>
<dbReference type="PANTHER" id="PTHR36121:SF1">
    <property type="entry name" value="PROTEIN SXY"/>
    <property type="match status" value="1"/>
</dbReference>
<gene>
    <name evidence="3" type="ORF">B1H58_20250</name>
</gene>
<dbReference type="EMBL" id="CP019706">
    <property type="protein sequence ID" value="ARJ44148.1"/>
    <property type="molecule type" value="Genomic_DNA"/>
</dbReference>
<dbReference type="Gene3D" id="3.30.1460.30">
    <property type="entry name" value="YgaC/TfoX-N like chaperone"/>
    <property type="match status" value="1"/>
</dbReference>
<dbReference type="AlphaFoldDB" id="A0A1W6BAN8"/>